<dbReference type="InterPro" id="IPR013780">
    <property type="entry name" value="Glyco_hydro_b"/>
</dbReference>
<feature type="domain" description="Glycoside hydrolase family 31 N-terminal" evidence="4">
    <location>
        <begin position="54"/>
        <end position="214"/>
    </location>
</feature>
<accession>A0A2A8CXT8</accession>
<dbReference type="PANTHER" id="PTHR43863:SF2">
    <property type="entry name" value="MALTASE-GLUCOAMYLASE"/>
    <property type="match status" value="1"/>
</dbReference>
<reference evidence="7 8" key="1">
    <citation type="submission" date="2017-10" db="EMBL/GenBank/DDBJ databases">
        <title>Draft genome of Longibacter Salinarum.</title>
        <authorList>
            <person name="Goh K.M."/>
            <person name="Shamsir M.S."/>
            <person name="Lim S.W."/>
        </authorList>
    </citation>
    <scope>NUCLEOTIDE SEQUENCE [LARGE SCALE GENOMIC DNA]</scope>
    <source>
        <strain evidence="7 8">KCTC 52045</strain>
    </source>
</reference>
<dbReference type="Gene3D" id="2.60.40.1180">
    <property type="entry name" value="Golgi alpha-mannosidase II"/>
    <property type="match status" value="2"/>
</dbReference>
<dbReference type="InterPro" id="IPR011013">
    <property type="entry name" value="Gal_mutarotase_sf_dom"/>
</dbReference>
<dbReference type="InterPro" id="IPR017853">
    <property type="entry name" value="GH"/>
</dbReference>
<dbReference type="Pfam" id="PF13802">
    <property type="entry name" value="Gal_mutarotas_2"/>
    <property type="match status" value="1"/>
</dbReference>
<dbReference type="GO" id="GO:0004553">
    <property type="term" value="F:hydrolase activity, hydrolyzing O-glycosyl compounds"/>
    <property type="evidence" value="ECO:0007669"/>
    <property type="project" value="InterPro"/>
</dbReference>
<evidence type="ECO:0000259" key="3">
    <source>
        <dbReference type="Pfam" id="PF01055"/>
    </source>
</evidence>
<dbReference type="InterPro" id="IPR000322">
    <property type="entry name" value="Glyco_hydro_31_TIM"/>
</dbReference>
<dbReference type="InterPro" id="IPR051816">
    <property type="entry name" value="Glycosyl_Hydrolase_31"/>
</dbReference>
<keyword evidence="2" id="KW-0378">Hydrolase</keyword>
<evidence type="ECO:0000259" key="5">
    <source>
        <dbReference type="Pfam" id="PF17137"/>
    </source>
</evidence>
<dbReference type="Pfam" id="PF01055">
    <property type="entry name" value="Glyco_hydro_31_2nd"/>
    <property type="match status" value="1"/>
</dbReference>
<dbReference type="SUPFAM" id="SSF51011">
    <property type="entry name" value="Glycosyl hydrolase domain"/>
    <property type="match status" value="1"/>
</dbReference>
<dbReference type="Gene3D" id="2.60.40.1760">
    <property type="entry name" value="glycosyl hydrolase (family 31)"/>
    <property type="match status" value="1"/>
</dbReference>
<dbReference type="PANTHER" id="PTHR43863">
    <property type="entry name" value="HYDROLASE, PUTATIVE (AFU_ORTHOLOGUE AFUA_1G03140)-RELATED"/>
    <property type="match status" value="1"/>
</dbReference>
<evidence type="ECO:0000313" key="7">
    <source>
        <dbReference type="EMBL" id="PEN13431.1"/>
    </source>
</evidence>
<dbReference type="Pfam" id="PF21365">
    <property type="entry name" value="Glyco_hydro_31_3rd"/>
    <property type="match status" value="1"/>
</dbReference>
<evidence type="ECO:0000256" key="1">
    <source>
        <dbReference type="ARBA" id="ARBA00007806"/>
    </source>
</evidence>
<dbReference type="InterPro" id="IPR048395">
    <property type="entry name" value="Glyco_hydro_31_C"/>
</dbReference>
<dbReference type="RefSeq" id="WP_098075351.1">
    <property type="nucleotide sequence ID" value="NZ_PDEQ01000004.1"/>
</dbReference>
<evidence type="ECO:0000259" key="4">
    <source>
        <dbReference type="Pfam" id="PF13802"/>
    </source>
</evidence>
<evidence type="ECO:0008006" key="9">
    <source>
        <dbReference type="Google" id="ProtNLM"/>
    </source>
</evidence>
<dbReference type="CDD" id="cd14752">
    <property type="entry name" value="GH31_N"/>
    <property type="match status" value="1"/>
</dbReference>
<dbReference type="InterPro" id="IPR025887">
    <property type="entry name" value="Glyco_hydro_31_N_dom"/>
</dbReference>
<organism evidence="7 8">
    <name type="scientific">Longibacter salinarum</name>
    <dbReference type="NCBI Taxonomy" id="1850348"/>
    <lineage>
        <taxon>Bacteria</taxon>
        <taxon>Pseudomonadati</taxon>
        <taxon>Rhodothermota</taxon>
        <taxon>Rhodothermia</taxon>
        <taxon>Rhodothermales</taxon>
        <taxon>Salisaetaceae</taxon>
        <taxon>Longibacter</taxon>
    </lineage>
</organism>
<dbReference type="GO" id="GO:0005975">
    <property type="term" value="P:carbohydrate metabolic process"/>
    <property type="evidence" value="ECO:0007669"/>
    <property type="project" value="InterPro"/>
</dbReference>
<comment type="caution">
    <text evidence="7">The sequence shown here is derived from an EMBL/GenBank/DDBJ whole genome shotgun (WGS) entry which is preliminary data.</text>
</comment>
<sequence>MSESFYRFLGMLGVLVLLTFRPVHAQPAEIAPGDYTGHRLDDAVLVVEGENATARISFYRPEMLRVEWLPADVASADTSFAVIRTPDYTPTIRDTDEALYLRTAELTATVHKSPLRVTIADDRGRSLLSEMERPLLVTDSTRTVQFAADSTMAVYGTGERGGSFNLQGRAFDVYNTQHYGYSEAPATMKINVPLAVTTGGFALFMDEVDRGRFDIGASTSGRFAYTSEYGAVSYVVIATDDIREQLRHYTWLTGRQPMPPKWALGYIQSKYGYRTEAQARGVVDTLREKGFPVDAVVLDLHWFEHMGDLDWNRDDWPTPFEMMDDLSDRGVQTVAITETYISGPSDLFQPAIDDGHVGTHPDGSAYRLPDWWSCPDGCPALLADMTRPETRDWWWEKHPPFMGDSVAVGDSTKGAMAGLWTDLGEPEKHPDDMEHHLGPAPVIHNAYDLLWAETLYRGLRETRPNQRVFNLTRSGSAGIQRYGTVHWSGDVARSFTGLAQQPSLMLQAGLSGLPLYGSDIGGYLGDAKSPELMVRWMQHGALSPTMRPHGVDNLPTEPWHFGAQAESIMRDYVRLRYRLMPYLYTLAYEAHASGLPLARPLFFADPEDPALQEASEAYLMGDALLVAPVMKEGARSVDIPLPEGEWMDWWTGEVTSGGRMITADAPLDRMPMYQKAGTIVPMRPVRSHTAAQPADTLDLRVVPEVGRTAADASFRLYEDDGSTMNYTRGDYALTNITQTFRADGDTGVLRLTMSPAAGSYDGFPDERTVRASLHRVASVPSEVSVGNRTLTERASTSDVLARGGFHYDGDTGVLTVQVRLSTTTAHAIVARGVSLR</sequence>
<dbReference type="AlphaFoldDB" id="A0A2A8CXT8"/>
<dbReference type="SUPFAM" id="SSF51445">
    <property type="entry name" value="(Trans)glycosidases"/>
    <property type="match status" value="1"/>
</dbReference>
<evidence type="ECO:0000259" key="6">
    <source>
        <dbReference type="Pfam" id="PF21365"/>
    </source>
</evidence>
<dbReference type="EMBL" id="PDEQ01000004">
    <property type="protein sequence ID" value="PEN13431.1"/>
    <property type="molecule type" value="Genomic_DNA"/>
</dbReference>
<dbReference type="OrthoDB" id="176168at2"/>
<keyword evidence="8" id="KW-1185">Reference proteome</keyword>
<feature type="domain" description="Glycosyl hydrolase family 31 C-terminal" evidence="6">
    <location>
        <begin position="594"/>
        <end position="680"/>
    </location>
</feature>
<proteinExistence type="inferred from homology"/>
<evidence type="ECO:0000313" key="8">
    <source>
        <dbReference type="Proteomes" id="UP000220102"/>
    </source>
</evidence>
<name>A0A2A8CXT8_9BACT</name>
<evidence type="ECO:0000256" key="2">
    <source>
        <dbReference type="RuleBase" id="RU361185"/>
    </source>
</evidence>
<dbReference type="InterPro" id="IPR033403">
    <property type="entry name" value="DUF5110"/>
</dbReference>
<gene>
    <name evidence="7" type="ORF">CRI94_08910</name>
</gene>
<protein>
    <recommendedName>
        <fullName evidence="9">Alpha-glucosidase</fullName>
    </recommendedName>
</protein>
<dbReference type="Pfam" id="PF17137">
    <property type="entry name" value="DUF5110"/>
    <property type="match status" value="1"/>
</dbReference>
<keyword evidence="2" id="KW-0326">Glycosidase</keyword>
<dbReference type="SUPFAM" id="SSF74650">
    <property type="entry name" value="Galactose mutarotase-like"/>
    <property type="match status" value="1"/>
</dbReference>
<feature type="domain" description="Glycoside hydrolase family 31 TIM barrel" evidence="3">
    <location>
        <begin position="257"/>
        <end position="586"/>
    </location>
</feature>
<feature type="domain" description="DUF5110" evidence="5">
    <location>
        <begin position="697"/>
        <end position="774"/>
    </location>
</feature>
<dbReference type="GO" id="GO:0030246">
    <property type="term" value="F:carbohydrate binding"/>
    <property type="evidence" value="ECO:0007669"/>
    <property type="project" value="InterPro"/>
</dbReference>
<comment type="similarity">
    <text evidence="1 2">Belongs to the glycosyl hydrolase 31 family.</text>
</comment>
<dbReference type="Proteomes" id="UP000220102">
    <property type="component" value="Unassembled WGS sequence"/>
</dbReference>
<dbReference type="Gene3D" id="3.20.20.80">
    <property type="entry name" value="Glycosidases"/>
    <property type="match status" value="1"/>
</dbReference>